<dbReference type="InParanoid" id="A0A804J4Q6"/>
<accession>A0A804J4Q6</accession>
<organism evidence="2 3">
    <name type="scientific">Musa acuminata subsp. malaccensis</name>
    <name type="common">Wild banana</name>
    <name type="synonym">Musa malaccensis</name>
    <dbReference type="NCBI Taxonomy" id="214687"/>
    <lineage>
        <taxon>Eukaryota</taxon>
        <taxon>Viridiplantae</taxon>
        <taxon>Streptophyta</taxon>
        <taxon>Embryophyta</taxon>
        <taxon>Tracheophyta</taxon>
        <taxon>Spermatophyta</taxon>
        <taxon>Magnoliopsida</taxon>
        <taxon>Liliopsida</taxon>
        <taxon>Zingiberales</taxon>
        <taxon>Musaceae</taxon>
        <taxon>Musa</taxon>
    </lineage>
</organism>
<keyword evidence="3" id="KW-1185">Reference proteome</keyword>
<evidence type="ECO:0000313" key="2">
    <source>
        <dbReference type="EnsemblPlants" id="Ma05_p15400.1"/>
    </source>
</evidence>
<dbReference type="Gramene" id="Ma05_t15400.1">
    <property type="protein sequence ID" value="Ma05_p15400.1"/>
    <property type="gene ID" value="Ma05_g15400"/>
</dbReference>
<dbReference type="EnsemblPlants" id="Ma05_t15400.1">
    <property type="protein sequence ID" value="Ma05_p15400.1"/>
    <property type="gene ID" value="Ma05_g15400"/>
</dbReference>
<reference evidence="1" key="1">
    <citation type="submission" date="2021-03" db="EMBL/GenBank/DDBJ databases">
        <authorList>
            <consortium name="Genoscope - CEA"/>
            <person name="William W."/>
        </authorList>
    </citation>
    <scope>NUCLEOTIDE SEQUENCE</scope>
    <source>
        <strain evidence="1">Doubled-haploid Pahang</strain>
    </source>
</reference>
<evidence type="ECO:0000313" key="1">
    <source>
        <dbReference type="EMBL" id="CAG1838570.1"/>
    </source>
</evidence>
<gene>
    <name evidence="1" type="ORF">GSMUA_267470.1</name>
</gene>
<evidence type="ECO:0000313" key="3">
    <source>
        <dbReference type="Proteomes" id="UP000012960"/>
    </source>
</evidence>
<name>A0A804J4Q6_MUSAM</name>
<protein>
    <submittedName>
        <fullName evidence="1">(wild Malaysian banana) hypothetical protein</fullName>
    </submittedName>
</protein>
<sequence>MKVGFEQVYSLLVWGWCTPYSVAIFHRRQCCQLDSSVLATSKDHEVSGTWIHWLVCVLQPTLQGKA</sequence>
<dbReference type="EMBL" id="HG996470">
    <property type="protein sequence ID" value="CAG1838570.1"/>
    <property type="molecule type" value="Genomic_DNA"/>
</dbReference>
<dbReference type="AlphaFoldDB" id="A0A804J4Q6"/>
<reference evidence="2" key="2">
    <citation type="submission" date="2021-05" db="UniProtKB">
        <authorList>
            <consortium name="EnsemblPlants"/>
        </authorList>
    </citation>
    <scope>IDENTIFICATION</scope>
    <source>
        <strain evidence="2">subsp. malaccensis</strain>
    </source>
</reference>
<proteinExistence type="predicted"/>
<dbReference type="Proteomes" id="UP000012960">
    <property type="component" value="Unplaced"/>
</dbReference>